<gene>
    <name evidence="1" type="ORF">QSH54_009755</name>
</gene>
<evidence type="ECO:0000313" key="1">
    <source>
        <dbReference type="EMBL" id="MFB8962164.1"/>
    </source>
</evidence>
<reference evidence="1" key="1">
    <citation type="submission" date="2024-09" db="EMBL/GenBank/DDBJ databases">
        <authorList>
            <person name="Popovic Milovanovic T."/>
            <person name="Greer S."/>
            <person name="Ilicic R."/>
            <person name="Jelusic A."/>
            <person name="Grant M."/>
            <person name="Vicente J."/>
            <person name="Studholme D.J."/>
        </authorList>
    </citation>
    <scope>NUCLEOTIDE SEQUENCE</scope>
    <source>
        <strain evidence="1">Xp320</strain>
    </source>
</reference>
<comment type="caution">
    <text evidence="1">The sequence shown here is derived from an EMBL/GenBank/DDBJ whole genome shotgun (WGS) entry which is preliminary data.</text>
</comment>
<organism evidence="1 2">
    <name type="scientific">Xanthomonas arboricola pv. pruni</name>
    <dbReference type="NCBI Taxonomy" id="69929"/>
    <lineage>
        <taxon>Bacteria</taxon>
        <taxon>Pseudomonadati</taxon>
        <taxon>Pseudomonadota</taxon>
        <taxon>Gammaproteobacteria</taxon>
        <taxon>Lysobacterales</taxon>
        <taxon>Lysobacteraceae</taxon>
        <taxon>Xanthomonas</taxon>
    </lineage>
</organism>
<proteinExistence type="predicted"/>
<protein>
    <submittedName>
        <fullName evidence="1">Uncharacterized protein</fullName>
    </submittedName>
</protein>
<dbReference type="EMBL" id="JASVYU020000010">
    <property type="protein sequence ID" value="MFB8962164.1"/>
    <property type="molecule type" value="Genomic_DNA"/>
</dbReference>
<accession>A0ACC6V8V3</accession>
<name>A0ACC6V8V3_9XANT</name>
<dbReference type="Proteomes" id="UP001169740">
    <property type="component" value="Unassembled WGS sequence"/>
</dbReference>
<sequence>MRCPESPAPRRPHRRCWRGFRDE</sequence>
<evidence type="ECO:0000313" key="2">
    <source>
        <dbReference type="Proteomes" id="UP001169740"/>
    </source>
</evidence>